<sequence>MPGDDSDRASAPAFARPRRWRGASEIALVAPVAAFMVLAFANWLVVVRAEVGMRSAGRAALASMARGEIGPREAAFQVHRALDDPDRRTYSVAVTGGPYPRIDIAAPRASAGLIGPFGFQAFGDMAVTVEAGGGSGAAALANPLADPAANPLGRLTRREVEALRRPTPSDMIAPDALAGGTAPDIPLMPEAPPDAR</sequence>
<dbReference type="AlphaFoldDB" id="A0A1H3AM09"/>
<accession>A0A1H3AM09</accession>
<proteinExistence type="predicted"/>
<feature type="region of interest" description="Disordered" evidence="1">
    <location>
        <begin position="163"/>
        <end position="196"/>
    </location>
</feature>
<evidence type="ECO:0000313" key="4">
    <source>
        <dbReference type="Proteomes" id="UP000199118"/>
    </source>
</evidence>
<organism evidence="3 4">
    <name type="scientific">Albimonas donghaensis</name>
    <dbReference type="NCBI Taxonomy" id="356660"/>
    <lineage>
        <taxon>Bacteria</taxon>
        <taxon>Pseudomonadati</taxon>
        <taxon>Pseudomonadota</taxon>
        <taxon>Alphaproteobacteria</taxon>
        <taxon>Rhodobacterales</taxon>
        <taxon>Paracoccaceae</taxon>
        <taxon>Albimonas</taxon>
    </lineage>
</organism>
<dbReference type="RefSeq" id="WP_092682554.1">
    <property type="nucleotide sequence ID" value="NZ_FNMZ01000004.1"/>
</dbReference>
<protein>
    <submittedName>
        <fullName evidence="3">Uncharacterized protein</fullName>
    </submittedName>
</protein>
<evidence type="ECO:0000256" key="1">
    <source>
        <dbReference type="SAM" id="MobiDB-lite"/>
    </source>
</evidence>
<keyword evidence="2" id="KW-0472">Membrane</keyword>
<gene>
    <name evidence="3" type="ORF">SAMN05444336_104245</name>
</gene>
<evidence type="ECO:0000313" key="3">
    <source>
        <dbReference type="EMBL" id="SDX30716.1"/>
    </source>
</evidence>
<evidence type="ECO:0000256" key="2">
    <source>
        <dbReference type="SAM" id="Phobius"/>
    </source>
</evidence>
<feature type="transmembrane region" description="Helical" evidence="2">
    <location>
        <begin position="26"/>
        <end position="46"/>
    </location>
</feature>
<name>A0A1H3AM09_9RHOB</name>
<dbReference type="EMBL" id="FNMZ01000004">
    <property type="protein sequence ID" value="SDX30716.1"/>
    <property type="molecule type" value="Genomic_DNA"/>
</dbReference>
<dbReference type="Proteomes" id="UP000199118">
    <property type="component" value="Unassembled WGS sequence"/>
</dbReference>
<keyword evidence="2" id="KW-1133">Transmembrane helix</keyword>
<reference evidence="3 4" key="1">
    <citation type="submission" date="2016-10" db="EMBL/GenBank/DDBJ databases">
        <authorList>
            <person name="de Groot N.N."/>
        </authorList>
    </citation>
    <scope>NUCLEOTIDE SEQUENCE [LARGE SCALE GENOMIC DNA]</scope>
    <source>
        <strain evidence="3 4">DSM 17890</strain>
    </source>
</reference>
<keyword evidence="4" id="KW-1185">Reference proteome</keyword>
<keyword evidence="2" id="KW-0812">Transmembrane</keyword>